<feature type="repeat" description="WD" evidence="1">
    <location>
        <begin position="660"/>
        <end position="693"/>
    </location>
</feature>
<dbReference type="EMBL" id="GDID01000003">
    <property type="protein sequence ID" value="JAP96603.1"/>
    <property type="molecule type" value="Transcribed_RNA"/>
</dbReference>
<evidence type="ECO:0000313" key="2">
    <source>
        <dbReference type="EMBL" id="JAP96603.1"/>
    </source>
</evidence>
<dbReference type="PROSITE" id="PS50082">
    <property type="entry name" value="WD_REPEATS_2"/>
    <property type="match status" value="1"/>
</dbReference>
<dbReference type="InterPro" id="IPR015943">
    <property type="entry name" value="WD40/YVTN_repeat-like_dom_sf"/>
</dbReference>
<proteinExistence type="predicted"/>
<gene>
    <name evidence="2" type="ORF">TPC1_10003</name>
</gene>
<reference evidence="2" key="1">
    <citation type="submission" date="2015-07" db="EMBL/GenBank/DDBJ databases">
        <title>Adaptation to a free-living lifestyle via gene acquisitions in the diplomonad Trepomonas sp. PC1.</title>
        <authorList>
            <person name="Xu F."/>
            <person name="Jerlstrom-Hultqvist J."/>
            <person name="Kolisko M."/>
            <person name="Simpson A.G.B."/>
            <person name="Roger A.J."/>
            <person name="Svard S.G."/>
            <person name="Andersson J.O."/>
        </authorList>
    </citation>
    <scope>NUCLEOTIDE SEQUENCE</scope>
    <source>
        <strain evidence="2">PC1</strain>
    </source>
</reference>
<keyword evidence="1" id="KW-0853">WD repeat</keyword>
<sequence>SNMYTTTNCGAFKNFVCYMGNFNVVIYQLDPFKHHYTINAPCDLKTKTDSESSGLICMDVSTSGQIAVCTRQSNVFVYNILQPQQPVKTISMDYANKNAQIIKDRVDSKVNVQLLQFHPEHPQILFSFELNKQELIMTNLENDRMFTVQIKHEINAMQVAGDNLILATALDGQLFCLKNLTAIVTQISQSEGPAPSMKIFDLNVTKQSKQLEIEETIERDTIFTTPQLQWLNINYGTGLSISTETNNQMSQHFVTCWHPGFITLHDLQQTDIEFNSIKKITANCACFLPTKPGLIAVGQGGSIVFVNVTSLIQQQATYSTNQTLNKQFDRFLASKNEQFDEIVDQIQVTHGGQIITLKTTNSTSKPYLYGTVSNGQFFVFDLLSNQVHKTQPNHTESIFQFLPHPSFPNVFGSVSADSTCKVWSDANKLEVIEQFGQSGYQNGKSLIDSQQMFGPLLSGAWDPRTDSCLMFIGGFKGKLGVCDLWRSQVFVQFEKHQGRVTDLAWVQKPKCIACSVSADGTGRIYGIEQSLVIGQELILSKNYLEFVKCEQGIFGCAFSPFDPILAVACGDGYVRVFDLKLFQFNQTQLLQYTKEKGLAPQYIPVQIGKFNVSDQPLFKLVFHPRMKNVIGITCNSGEVKIYRYEYDGMSNFKVQCAANLVGHKNNARPLVFHPELANICISGSWDGSVIIWDWVNLEQKYKYQLESDVYGLGIHNQRPFELLVSSRDLSVRKLFFKDLSLKLQVKAIIQPIISAISQIESENQVSADSLKKFFTKDNSLLNKLIKDNFKEISKPPSYKFMKSVSFNDALQLSGSLSLQLQQTDNSLQLISRIAAIFYPIDSGASQLINYIFFIQKEFDLFVQQKTFDEFAFQEEDATIGYVLTARSLRCFADNYSRHYLRGLIRQDKEYLVNTEHFQKKKFTFYDFLRKFPSNKADAIKHQFTTGLMLACCSGNYAAAKAALCWCDSRLKVFFENIQLAGQPDSLALRLDLKNAIPVTHQRVIEAVGIYQATQDEDCVKEVIEVLLQKNEYVYAKLLAYLIKDEDLIEKVTIQFAIYNLQQKQPIRAALEAMTIKNFDLASQILSLAGESTLAALISIFIPEDSEPLGIYGCAELCYKNGVDPSQLISLNKRGAVGCQLSKFYPKFYRMDCVQRQFKALTDQLEVFKKNEFEEMKIPFEEAQNFSTEKFFLFLQESFQPKNLLALMNKIGGGSMQARYQQANSQILDQINQFVRKQLLSKKAEKAAELFSFYNLVRHRALQENNISIEGAFLSLYTGALQAMKFSLYQTAAFMFSQAEKLQVKYSVCVFIKDVKVRKLAAAYYYQNLESHKQKILEIDPGFQFEEPTKTVDQQIFVSVSAQVLKCVFSPFNLGCQPMLPLLPIYMEIE</sequence>
<dbReference type="SMART" id="SM00320">
    <property type="entry name" value="WD40"/>
    <property type="match status" value="8"/>
</dbReference>
<dbReference type="Gene3D" id="2.130.10.10">
    <property type="entry name" value="YVTN repeat-like/Quinoprotein amine dehydrogenase"/>
    <property type="match status" value="3"/>
</dbReference>
<dbReference type="PANTHER" id="PTHR44464">
    <property type="entry name" value="WD REPEAT-CONTAINING PROTEIN 17"/>
    <property type="match status" value="1"/>
</dbReference>
<protein>
    <submittedName>
        <fullName evidence="2">WD40 domain-containing protein</fullName>
    </submittedName>
</protein>
<organism evidence="2">
    <name type="scientific">Trepomonas sp. PC1</name>
    <dbReference type="NCBI Taxonomy" id="1076344"/>
    <lineage>
        <taxon>Eukaryota</taxon>
        <taxon>Metamonada</taxon>
        <taxon>Diplomonadida</taxon>
        <taxon>Hexamitidae</taxon>
        <taxon>Hexamitinae</taxon>
        <taxon>Trepomonas</taxon>
    </lineage>
</organism>
<evidence type="ECO:0000256" key="1">
    <source>
        <dbReference type="PROSITE-ProRule" id="PRU00221"/>
    </source>
</evidence>
<dbReference type="PROSITE" id="PS50294">
    <property type="entry name" value="WD_REPEATS_REGION"/>
    <property type="match status" value="1"/>
</dbReference>
<dbReference type="SUPFAM" id="SSF50978">
    <property type="entry name" value="WD40 repeat-like"/>
    <property type="match status" value="2"/>
</dbReference>
<dbReference type="Pfam" id="PF00400">
    <property type="entry name" value="WD40"/>
    <property type="match status" value="3"/>
</dbReference>
<name>A0A146KIX3_9EUKA</name>
<feature type="non-terminal residue" evidence="2">
    <location>
        <position position="1"/>
    </location>
</feature>
<dbReference type="InterPro" id="IPR001680">
    <property type="entry name" value="WD40_rpt"/>
</dbReference>
<accession>A0A146KIX3</accession>
<dbReference type="InterPro" id="IPR036322">
    <property type="entry name" value="WD40_repeat_dom_sf"/>
</dbReference>
<dbReference type="PANTHER" id="PTHR44464:SF1">
    <property type="entry name" value="WD REPEAT-CONTAINING PROTEIN 17"/>
    <property type="match status" value="1"/>
</dbReference>